<reference evidence="4 5" key="1">
    <citation type="submission" date="2019-04" db="EMBL/GenBank/DDBJ databases">
        <title>Phreatobacter aquaticus sp. nov.</title>
        <authorList>
            <person name="Choi A."/>
            <person name="Baek K."/>
        </authorList>
    </citation>
    <scope>NUCLEOTIDE SEQUENCE [LARGE SCALE GENOMIC DNA]</scope>
    <source>
        <strain evidence="4 5">NMCR1094</strain>
    </source>
</reference>
<dbReference type="PANTHER" id="PTHR46401">
    <property type="entry name" value="GLYCOSYLTRANSFERASE WBBK-RELATED"/>
    <property type="match status" value="1"/>
</dbReference>
<dbReference type="EMBL" id="CP039865">
    <property type="protein sequence ID" value="QCK84683.1"/>
    <property type="molecule type" value="Genomic_DNA"/>
</dbReference>
<protein>
    <submittedName>
        <fullName evidence="4">Glycosyltransferase family 4 protein</fullName>
    </submittedName>
</protein>
<keyword evidence="1 4" id="KW-0808">Transferase</keyword>
<dbReference type="Gene3D" id="3.40.50.2000">
    <property type="entry name" value="Glycogen Phosphorylase B"/>
    <property type="match status" value="2"/>
</dbReference>
<dbReference type="Pfam" id="PF00534">
    <property type="entry name" value="Glycos_transf_1"/>
    <property type="match status" value="1"/>
</dbReference>
<proteinExistence type="predicted"/>
<dbReference type="InterPro" id="IPR001296">
    <property type="entry name" value="Glyco_trans_1"/>
</dbReference>
<feature type="domain" description="Glycosyl transferase family 1" evidence="2">
    <location>
        <begin position="160"/>
        <end position="321"/>
    </location>
</feature>
<evidence type="ECO:0000259" key="3">
    <source>
        <dbReference type="Pfam" id="PF13439"/>
    </source>
</evidence>
<accession>A0A4D7QGB8</accession>
<feature type="domain" description="Glycosyltransferase subfamily 4-like N-terminal" evidence="3">
    <location>
        <begin position="16"/>
        <end position="156"/>
    </location>
</feature>
<dbReference type="GO" id="GO:0009103">
    <property type="term" value="P:lipopolysaccharide biosynthetic process"/>
    <property type="evidence" value="ECO:0007669"/>
    <property type="project" value="TreeGrafter"/>
</dbReference>
<gene>
    <name evidence="4" type="ORF">E8L99_02230</name>
</gene>
<dbReference type="AlphaFoldDB" id="A0A4D7QGB8"/>
<dbReference type="PANTHER" id="PTHR46401:SF2">
    <property type="entry name" value="GLYCOSYLTRANSFERASE WBBK-RELATED"/>
    <property type="match status" value="1"/>
</dbReference>
<name>A0A4D7QGB8_9HYPH</name>
<evidence type="ECO:0000313" key="5">
    <source>
        <dbReference type="Proteomes" id="UP000298588"/>
    </source>
</evidence>
<sequence length="358" mass="37192">MIEAVFAIPGDIATPTGGYRYDREVLARAPAHGVTFRHLQLPGSFPFPGKPDLLATAAALTALPAETVLVVDGLAFGACPESICASLKCRIIALVHHPLADETGLTPDQAAAFVASEKAALHHAAAVIVTSPATRRSLIQTYSVPADHIRVAEPGTERAERATGSGGAEPVILAVGAVSQRKGYDVLAEALAELRNLSWRAVIAGATDRAPEAYAAARAVIDRHGLGDRIRFAGSVSDAELAGLYRQADLFVMPSLYEGYGMVLAEAMARGLAIVTTTGGAAAETVPDGAALKVPPGDAPALAMAIRRALGDGELRRELRHASWTSGQALPAWDDTARIVAGVVRDVAARGSHRGAET</sequence>
<dbReference type="Proteomes" id="UP000298588">
    <property type="component" value="Chromosome"/>
</dbReference>
<dbReference type="KEGG" id="paqt:E8L99_02230"/>
<dbReference type="RefSeq" id="WP_137098017.1">
    <property type="nucleotide sequence ID" value="NZ_CP039865.1"/>
</dbReference>
<evidence type="ECO:0000313" key="4">
    <source>
        <dbReference type="EMBL" id="QCK84683.1"/>
    </source>
</evidence>
<keyword evidence="5" id="KW-1185">Reference proteome</keyword>
<evidence type="ECO:0000259" key="2">
    <source>
        <dbReference type="Pfam" id="PF00534"/>
    </source>
</evidence>
<dbReference type="GO" id="GO:0016757">
    <property type="term" value="F:glycosyltransferase activity"/>
    <property type="evidence" value="ECO:0007669"/>
    <property type="project" value="InterPro"/>
</dbReference>
<evidence type="ECO:0000256" key="1">
    <source>
        <dbReference type="ARBA" id="ARBA00022679"/>
    </source>
</evidence>
<dbReference type="SUPFAM" id="SSF53756">
    <property type="entry name" value="UDP-Glycosyltransferase/glycogen phosphorylase"/>
    <property type="match status" value="1"/>
</dbReference>
<dbReference type="InterPro" id="IPR028098">
    <property type="entry name" value="Glyco_trans_4-like_N"/>
</dbReference>
<dbReference type="OrthoDB" id="9790710at2"/>
<dbReference type="Pfam" id="PF13439">
    <property type="entry name" value="Glyco_transf_4"/>
    <property type="match status" value="1"/>
</dbReference>
<dbReference type="CDD" id="cd03801">
    <property type="entry name" value="GT4_PimA-like"/>
    <property type="match status" value="1"/>
</dbReference>
<organism evidence="4 5">
    <name type="scientific">Phreatobacter aquaticus</name>
    <dbReference type="NCBI Taxonomy" id="2570229"/>
    <lineage>
        <taxon>Bacteria</taxon>
        <taxon>Pseudomonadati</taxon>
        <taxon>Pseudomonadota</taxon>
        <taxon>Alphaproteobacteria</taxon>
        <taxon>Hyphomicrobiales</taxon>
        <taxon>Phreatobacteraceae</taxon>
        <taxon>Phreatobacter</taxon>
    </lineage>
</organism>